<organism evidence="2 3">
    <name type="scientific">Parnassius apollo</name>
    <name type="common">Apollo butterfly</name>
    <name type="synonym">Papilio apollo</name>
    <dbReference type="NCBI Taxonomy" id="110799"/>
    <lineage>
        <taxon>Eukaryota</taxon>
        <taxon>Metazoa</taxon>
        <taxon>Ecdysozoa</taxon>
        <taxon>Arthropoda</taxon>
        <taxon>Hexapoda</taxon>
        <taxon>Insecta</taxon>
        <taxon>Pterygota</taxon>
        <taxon>Neoptera</taxon>
        <taxon>Endopterygota</taxon>
        <taxon>Lepidoptera</taxon>
        <taxon>Glossata</taxon>
        <taxon>Ditrysia</taxon>
        <taxon>Papilionoidea</taxon>
        <taxon>Papilionidae</taxon>
        <taxon>Parnassiinae</taxon>
        <taxon>Parnassini</taxon>
        <taxon>Parnassius</taxon>
        <taxon>Parnassius</taxon>
    </lineage>
</organism>
<sequence length="336" mass="39501">MNVSSRPFEVNSGAKFNELISDNAVRKQNNMRANRVLHKLTIISILYVTLICRAKIMRNNALMNKMMSQFHKDNSNNLSMEPAMVQQTQPKNVITLMQDVLCRNFPTIPCTVIMQDETLRRLIQKSIQQINNRKLSMERTTQAHVYKTNFPIVNSEDLSNFLEVQNTGYFDNREHKHETKKHKQVNVDKVKWSQENLKSAKKLKNIQRTSMYGRKKLRKFYPHKVKYKDKKAKNKPEYKDYSDEKLSMSVEIPDMTLTKKHQHYSYKMEPADPPVWRIDYTKHGDPSYNILGSITKTGSNRVVDDKELEKSARKDVMHPDVYIKTNFIRKNSELID</sequence>
<name>A0A8S3X9K1_PARAO</name>
<keyword evidence="1" id="KW-0472">Membrane</keyword>
<accession>A0A8S3X9K1</accession>
<dbReference type="AlphaFoldDB" id="A0A8S3X9K1"/>
<gene>
    <name evidence="2" type="ORF">PAPOLLO_LOCUS14830</name>
</gene>
<dbReference type="EMBL" id="CAJQZP010000984">
    <property type="protein sequence ID" value="CAG5006896.1"/>
    <property type="molecule type" value="Genomic_DNA"/>
</dbReference>
<evidence type="ECO:0000313" key="2">
    <source>
        <dbReference type="EMBL" id="CAG5006896.1"/>
    </source>
</evidence>
<reference evidence="2" key="1">
    <citation type="submission" date="2021-04" db="EMBL/GenBank/DDBJ databases">
        <authorList>
            <person name="Tunstrom K."/>
        </authorList>
    </citation>
    <scope>NUCLEOTIDE SEQUENCE</scope>
</reference>
<evidence type="ECO:0000313" key="3">
    <source>
        <dbReference type="Proteomes" id="UP000691718"/>
    </source>
</evidence>
<keyword evidence="3" id="KW-1185">Reference proteome</keyword>
<dbReference type="Proteomes" id="UP000691718">
    <property type="component" value="Unassembled WGS sequence"/>
</dbReference>
<protein>
    <submittedName>
        <fullName evidence="2">(apollo) hypothetical protein</fullName>
    </submittedName>
</protein>
<evidence type="ECO:0000256" key="1">
    <source>
        <dbReference type="SAM" id="Phobius"/>
    </source>
</evidence>
<keyword evidence="1" id="KW-1133">Transmembrane helix</keyword>
<feature type="transmembrane region" description="Helical" evidence="1">
    <location>
        <begin position="36"/>
        <end position="56"/>
    </location>
</feature>
<proteinExistence type="predicted"/>
<dbReference type="OrthoDB" id="10265230at2759"/>
<keyword evidence="1" id="KW-0812">Transmembrane</keyword>
<comment type="caution">
    <text evidence="2">The sequence shown here is derived from an EMBL/GenBank/DDBJ whole genome shotgun (WGS) entry which is preliminary data.</text>
</comment>